<evidence type="ECO:0000313" key="7">
    <source>
        <dbReference type="EMBL" id="EMY34413.1"/>
    </source>
</evidence>
<keyword evidence="3" id="KW-0274">FAD</keyword>
<dbReference type="Pfam" id="PF05199">
    <property type="entry name" value="GMC_oxred_C"/>
    <property type="match status" value="1"/>
</dbReference>
<dbReference type="InterPro" id="IPR007867">
    <property type="entry name" value="GMC_OxRtase_C"/>
</dbReference>
<comment type="caution">
    <text evidence="7">The sequence shown here is derived from an EMBL/GenBank/DDBJ whole genome shotgun (WGS) entry which is preliminary data.</text>
</comment>
<organism evidence="7 8">
    <name type="scientific">Arthrobacter crystallopoietes BAB-32</name>
    <dbReference type="NCBI Taxonomy" id="1246476"/>
    <lineage>
        <taxon>Bacteria</taxon>
        <taxon>Bacillati</taxon>
        <taxon>Actinomycetota</taxon>
        <taxon>Actinomycetes</taxon>
        <taxon>Micrococcales</taxon>
        <taxon>Micrococcaceae</taxon>
        <taxon>Crystallibacter</taxon>
    </lineage>
</organism>
<protein>
    <submittedName>
        <fullName evidence="7">GMC oxidoreductase</fullName>
    </submittedName>
</protein>
<dbReference type="SUPFAM" id="SSF51905">
    <property type="entry name" value="FAD/NAD(P)-binding domain"/>
    <property type="match status" value="1"/>
</dbReference>
<dbReference type="AlphaFoldDB" id="N1V840"/>
<keyword evidence="4" id="KW-0560">Oxidoreductase</keyword>
<feature type="domain" description="Glucose-methanol-choline oxidoreductase N-terminal" evidence="5">
    <location>
        <begin position="96"/>
        <end position="318"/>
    </location>
</feature>
<reference evidence="7 8" key="1">
    <citation type="journal article" date="2013" name="Genome Announc.">
        <title>Draft Genome Sequence of Arthrobacter crystallopoietes Strain BAB-32, Revealing Genes for Bioremediation.</title>
        <authorList>
            <person name="Joshi M.N."/>
            <person name="Pandit A.S."/>
            <person name="Sharma A."/>
            <person name="Pandya R.V."/>
            <person name="Desai S.M."/>
            <person name="Saxena A.K."/>
            <person name="Bagatharia S.B."/>
        </authorList>
    </citation>
    <scope>NUCLEOTIDE SEQUENCE [LARGE SCALE GENOMIC DNA]</scope>
    <source>
        <strain evidence="7 8">BAB-32</strain>
    </source>
</reference>
<dbReference type="GO" id="GO:0050660">
    <property type="term" value="F:flavin adenine dinucleotide binding"/>
    <property type="evidence" value="ECO:0007669"/>
    <property type="project" value="InterPro"/>
</dbReference>
<dbReference type="PANTHER" id="PTHR46056:SF12">
    <property type="entry name" value="LONG-CHAIN-ALCOHOL OXIDASE"/>
    <property type="match status" value="1"/>
</dbReference>
<dbReference type="Gene3D" id="3.50.50.60">
    <property type="entry name" value="FAD/NAD(P)-binding domain"/>
    <property type="match status" value="2"/>
</dbReference>
<evidence type="ECO:0000256" key="1">
    <source>
        <dbReference type="ARBA" id="ARBA00010790"/>
    </source>
</evidence>
<dbReference type="InterPro" id="IPR036188">
    <property type="entry name" value="FAD/NAD-bd_sf"/>
</dbReference>
<keyword evidence="2" id="KW-0285">Flavoprotein</keyword>
<name>N1V840_9MICC</name>
<accession>N1V840</accession>
<dbReference type="PANTHER" id="PTHR46056">
    <property type="entry name" value="LONG-CHAIN-ALCOHOL OXIDASE"/>
    <property type="match status" value="1"/>
</dbReference>
<dbReference type="Pfam" id="PF00732">
    <property type="entry name" value="GMC_oxred_N"/>
    <property type="match status" value="1"/>
</dbReference>
<evidence type="ECO:0000259" key="5">
    <source>
        <dbReference type="Pfam" id="PF00732"/>
    </source>
</evidence>
<dbReference type="RefSeq" id="WP_005268799.1">
    <property type="nucleotide sequence ID" value="NZ_ANPE02000115.1"/>
</dbReference>
<evidence type="ECO:0000256" key="4">
    <source>
        <dbReference type="ARBA" id="ARBA00023002"/>
    </source>
</evidence>
<comment type="similarity">
    <text evidence="1">Belongs to the GMC oxidoreductase family.</text>
</comment>
<dbReference type="InterPro" id="IPR000172">
    <property type="entry name" value="GMC_OxRdtase_N"/>
</dbReference>
<feature type="domain" description="Glucose-methanol-choline oxidoreductase C-terminal" evidence="6">
    <location>
        <begin position="411"/>
        <end position="529"/>
    </location>
</feature>
<gene>
    <name evidence="7" type="ORF">D477_009800</name>
</gene>
<evidence type="ECO:0000256" key="3">
    <source>
        <dbReference type="ARBA" id="ARBA00022827"/>
    </source>
</evidence>
<sequence>MTEKIGEHRLPEIADVVVVGAGPAGAVMTKAFAEAGMSVVCLDQGDWPDYSTSRSASPERALLGGNEWSPLSNVRKGPGDYPIDEDDADISALLWNGVGGSAMLYAAQWQRNMPSDFRVRSLDGVADDWPISYEDLLPYYAQAERDFAIAGLNGDPAVPGADQYPMAATPIGEAGRRMGKAHNSLGWHWWPGANGIATREYGRLKPSVHRGACFLGCGDQAKSTVDVTHWPDICRHRNAWLLTRATVARVETNSSGRATGVIYFDSKGVERQQKANLVVLAANGVGTPRLLLMSANSQHPDGLANASGLVGKRLMMHPYSAVVGTFDDEIGTMQGAYGHLLYSLEFYETDESRGFVRGAKWGLMPTGGPMEMTRSFPWGDNRELWGARFNETIRERLNHSATWGIIAEDLPEEHNRVELSSTLVDEHGLPAPKIVYETSENSRRLLAFHVERAKESFLAAGAKQITVAPHIRNTGWHLLGTTKMGSSPEDSVVDHTGRAHTVPNLYIVDGSTWPTSAGVNPTATVVAMALRTAELITSGNAATGSKDLEGATA</sequence>
<dbReference type="OrthoDB" id="9798604at2"/>
<dbReference type="EMBL" id="ANPE02000115">
    <property type="protein sequence ID" value="EMY34413.1"/>
    <property type="molecule type" value="Genomic_DNA"/>
</dbReference>
<keyword evidence="8" id="KW-1185">Reference proteome</keyword>
<dbReference type="SUPFAM" id="SSF54373">
    <property type="entry name" value="FAD-linked reductases, C-terminal domain"/>
    <property type="match status" value="1"/>
</dbReference>
<evidence type="ECO:0000259" key="6">
    <source>
        <dbReference type="Pfam" id="PF05199"/>
    </source>
</evidence>
<dbReference type="GO" id="GO:0016614">
    <property type="term" value="F:oxidoreductase activity, acting on CH-OH group of donors"/>
    <property type="evidence" value="ECO:0007669"/>
    <property type="project" value="InterPro"/>
</dbReference>
<evidence type="ECO:0000313" key="8">
    <source>
        <dbReference type="Proteomes" id="UP000010729"/>
    </source>
</evidence>
<evidence type="ECO:0000256" key="2">
    <source>
        <dbReference type="ARBA" id="ARBA00022630"/>
    </source>
</evidence>
<proteinExistence type="inferred from homology"/>
<dbReference type="Proteomes" id="UP000010729">
    <property type="component" value="Unassembled WGS sequence"/>
</dbReference>